<evidence type="ECO:0000256" key="1">
    <source>
        <dbReference type="ARBA" id="ARBA00006484"/>
    </source>
</evidence>
<sequence>MDGMDTQDKAPGVVLSLAGQVALVTGGSRGIGAATVRLFRQAGARVAFSYRAAEEQALALQAEMGGPSVCLAIRQELASAADGDALVAAAVAHFGRLDCMIANHGIWPPHDAPIGSMTDAQWRGTLSINLDSVFGLVRASVAQMQQQNPSQTKAAKGHIVLVSSTAGQRGEAFHADYAASKGALISMTKGLSSELAGEGIYVNCVAPGWVRTEMSAATLDDPSMADRVFRVIPLGRVATPDEIAGPILFLCTPWAGFVSGEIFNVNGGAVLVG</sequence>
<dbReference type="HOGENOM" id="CLU_010194_1_3_0"/>
<evidence type="ECO:0000313" key="3">
    <source>
        <dbReference type="EMBL" id="AFL90319.1"/>
    </source>
</evidence>
<dbReference type="PATRIC" id="fig|926566.3.peg.4061"/>
<dbReference type="GO" id="GO:0016616">
    <property type="term" value="F:oxidoreductase activity, acting on the CH-OH group of donors, NAD or NADP as acceptor"/>
    <property type="evidence" value="ECO:0007669"/>
    <property type="project" value="TreeGrafter"/>
</dbReference>
<protein>
    <recommendedName>
        <fullName evidence="5">3-oxoacyl-[acyl-carrier protein] reductase</fullName>
    </recommendedName>
</protein>
<dbReference type="PANTHER" id="PTHR42760:SF133">
    <property type="entry name" value="3-OXOACYL-[ACYL-CARRIER-PROTEIN] REDUCTASE"/>
    <property type="match status" value="1"/>
</dbReference>
<keyword evidence="2" id="KW-0560">Oxidoreductase</keyword>
<proteinExistence type="inferred from homology"/>
<dbReference type="GO" id="GO:0048038">
    <property type="term" value="F:quinone binding"/>
    <property type="evidence" value="ECO:0007669"/>
    <property type="project" value="TreeGrafter"/>
</dbReference>
<dbReference type="AlphaFoldDB" id="I3ZM51"/>
<dbReference type="eggNOG" id="COG1028">
    <property type="taxonomic scope" value="Bacteria"/>
</dbReference>
<comment type="similarity">
    <text evidence="1">Belongs to the short-chain dehydrogenases/reductases (SDR) family.</text>
</comment>
<dbReference type="RefSeq" id="WP_014787579.1">
    <property type="nucleotide sequence ID" value="NC_018014.1"/>
</dbReference>
<evidence type="ECO:0000313" key="4">
    <source>
        <dbReference type="Proteomes" id="UP000006056"/>
    </source>
</evidence>
<dbReference type="PRINTS" id="PR00080">
    <property type="entry name" value="SDRFAMILY"/>
</dbReference>
<dbReference type="GO" id="GO:0006633">
    <property type="term" value="P:fatty acid biosynthetic process"/>
    <property type="evidence" value="ECO:0007669"/>
    <property type="project" value="TreeGrafter"/>
</dbReference>
<dbReference type="Gene3D" id="3.40.50.720">
    <property type="entry name" value="NAD(P)-binding Rossmann-like Domain"/>
    <property type="match status" value="1"/>
</dbReference>
<dbReference type="InterPro" id="IPR036291">
    <property type="entry name" value="NAD(P)-bd_dom_sf"/>
</dbReference>
<dbReference type="FunFam" id="3.40.50.720:FF:000084">
    <property type="entry name" value="Short-chain dehydrogenase reductase"/>
    <property type="match status" value="1"/>
</dbReference>
<accession>I3ZM51</accession>
<evidence type="ECO:0000256" key="2">
    <source>
        <dbReference type="ARBA" id="ARBA00023002"/>
    </source>
</evidence>
<dbReference type="PRINTS" id="PR00081">
    <property type="entry name" value="GDHRDH"/>
</dbReference>
<dbReference type="PANTHER" id="PTHR42760">
    <property type="entry name" value="SHORT-CHAIN DEHYDROGENASES/REDUCTASES FAMILY MEMBER"/>
    <property type="match status" value="1"/>
</dbReference>
<dbReference type="KEGG" id="trs:Terro_4112"/>
<dbReference type="InterPro" id="IPR020904">
    <property type="entry name" value="Sc_DH/Rdtase_CS"/>
</dbReference>
<keyword evidence="4" id="KW-1185">Reference proteome</keyword>
<dbReference type="InterPro" id="IPR002347">
    <property type="entry name" value="SDR_fam"/>
</dbReference>
<dbReference type="Pfam" id="PF13561">
    <property type="entry name" value="adh_short_C2"/>
    <property type="match status" value="1"/>
</dbReference>
<dbReference type="EMBL" id="CP003379">
    <property type="protein sequence ID" value="AFL90319.1"/>
    <property type="molecule type" value="Genomic_DNA"/>
</dbReference>
<dbReference type="STRING" id="926566.Terro_4112"/>
<gene>
    <name evidence="3" type="ordered locus">Terro_4112</name>
</gene>
<evidence type="ECO:0008006" key="5">
    <source>
        <dbReference type="Google" id="ProtNLM"/>
    </source>
</evidence>
<name>I3ZM51_TERRK</name>
<organism evidence="3 4">
    <name type="scientific">Terriglobus roseus (strain DSM 18391 / NRRL B-41598 / KBS 63)</name>
    <dbReference type="NCBI Taxonomy" id="926566"/>
    <lineage>
        <taxon>Bacteria</taxon>
        <taxon>Pseudomonadati</taxon>
        <taxon>Acidobacteriota</taxon>
        <taxon>Terriglobia</taxon>
        <taxon>Terriglobales</taxon>
        <taxon>Acidobacteriaceae</taxon>
        <taxon>Terriglobus</taxon>
    </lineage>
</organism>
<dbReference type="SUPFAM" id="SSF51735">
    <property type="entry name" value="NAD(P)-binding Rossmann-fold domains"/>
    <property type="match status" value="1"/>
</dbReference>
<dbReference type="PROSITE" id="PS00061">
    <property type="entry name" value="ADH_SHORT"/>
    <property type="match status" value="1"/>
</dbReference>
<reference evidence="3 4" key="1">
    <citation type="submission" date="2012-06" db="EMBL/GenBank/DDBJ databases">
        <title>Complete genome of Terriglobus roseus DSM 18391.</title>
        <authorList>
            <consortium name="US DOE Joint Genome Institute (JGI-PGF)"/>
            <person name="Lucas S."/>
            <person name="Copeland A."/>
            <person name="Lapidus A."/>
            <person name="Glavina del Rio T."/>
            <person name="Dalin E."/>
            <person name="Tice H."/>
            <person name="Bruce D."/>
            <person name="Goodwin L."/>
            <person name="Pitluck S."/>
            <person name="Peters L."/>
            <person name="Mikhailova N."/>
            <person name="Munk A.C.C."/>
            <person name="Kyrpides N."/>
            <person name="Mavromatis K."/>
            <person name="Ivanova N."/>
            <person name="Brettin T."/>
            <person name="Detter J.C."/>
            <person name="Han C."/>
            <person name="Larimer F."/>
            <person name="Land M."/>
            <person name="Hauser L."/>
            <person name="Markowitz V."/>
            <person name="Cheng J.-F."/>
            <person name="Hugenholtz P."/>
            <person name="Woyke T."/>
            <person name="Wu D."/>
            <person name="Brambilla E."/>
            <person name="Klenk H.-P."/>
            <person name="Eisen J.A."/>
        </authorList>
    </citation>
    <scope>NUCLEOTIDE SEQUENCE [LARGE SCALE GENOMIC DNA]</scope>
    <source>
        <strain evidence="4">DSM 18391 / NRRL B-41598 / KBS 63</strain>
    </source>
</reference>
<dbReference type="CDD" id="cd05233">
    <property type="entry name" value="SDR_c"/>
    <property type="match status" value="1"/>
</dbReference>
<dbReference type="Proteomes" id="UP000006056">
    <property type="component" value="Chromosome"/>
</dbReference>